<gene>
    <name evidence="1" type="ORF">ACFFJP_05810</name>
</gene>
<accession>A0ABV6BAA4</accession>
<reference evidence="1 2" key="1">
    <citation type="submission" date="2024-09" db="EMBL/GenBank/DDBJ databases">
        <authorList>
            <person name="Sun Q."/>
            <person name="Mori K."/>
        </authorList>
    </citation>
    <scope>NUCLEOTIDE SEQUENCE [LARGE SCALE GENOMIC DNA]</scope>
    <source>
        <strain evidence="1 2">KCTC 23315</strain>
    </source>
</reference>
<protein>
    <recommendedName>
        <fullName evidence="3">Phage tail protein</fullName>
    </recommendedName>
</protein>
<keyword evidence="2" id="KW-1185">Reference proteome</keyword>
<dbReference type="InterPro" id="IPR056209">
    <property type="entry name" value="SU10_adaptor"/>
</dbReference>
<name>A0ABV6BAA4_9GAMM</name>
<dbReference type="Pfam" id="PF24175">
    <property type="entry name" value="SU10_adaptor"/>
    <property type="match status" value="1"/>
</dbReference>
<sequence length="213" mass="23904">MNFLELCQRVRQDSGISGDIASVVNQQGILLKLVTWVQQAEYDIVTSRKDWNFMRGKASGSLVVGKVEYLPGELGMQPFAMLSKVYVDRQPLDKLDFEYLDDWHLKNGGAPEGTPTAFTETPDGTILFNHKPTQAVAFDIRYYKSATRLSVNTSASPIPAEHEEVIVQLALMNYARHEQDDFLLRDSTAAYERHLSNLSNKQLPNLTIPGWGG</sequence>
<dbReference type="Proteomes" id="UP001589813">
    <property type="component" value="Unassembled WGS sequence"/>
</dbReference>
<organism evidence="1 2">
    <name type="scientific">Rheinheimera tilapiae</name>
    <dbReference type="NCBI Taxonomy" id="875043"/>
    <lineage>
        <taxon>Bacteria</taxon>
        <taxon>Pseudomonadati</taxon>
        <taxon>Pseudomonadota</taxon>
        <taxon>Gammaproteobacteria</taxon>
        <taxon>Chromatiales</taxon>
        <taxon>Chromatiaceae</taxon>
        <taxon>Rheinheimera</taxon>
    </lineage>
</organism>
<dbReference type="RefSeq" id="WP_377241381.1">
    <property type="nucleotide sequence ID" value="NZ_JBHLXP010000001.1"/>
</dbReference>
<evidence type="ECO:0008006" key="3">
    <source>
        <dbReference type="Google" id="ProtNLM"/>
    </source>
</evidence>
<comment type="caution">
    <text evidence="1">The sequence shown here is derived from an EMBL/GenBank/DDBJ whole genome shotgun (WGS) entry which is preliminary data.</text>
</comment>
<evidence type="ECO:0000313" key="1">
    <source>
        <dbReference type="EMBL" id="MFC0047796.1"/>
    </source>
</evidence>
<evidence type="ECO:0000313" key="2">
    <source>
        <dbReference type="Proteomes" id="UP001589813"/>
    </source>
</evidence>
<dbReference type="EMBL" id="JBHLXP010000001">
    <property type="protein sequence ID" value="MFC0047796.1"/>
    <property type="molecule type" value="Genomic_DNA"/>
</dbReference>
<proteinExistence type="predicted"/>